<keyword evidence="1" id="KW-0732">Signal</keyword>
<dbReference type="OrthoDB" id="5381604at2"/>
<dbReference type="SMART" id="SM00089">
    <property type="entry name" value="PKD"/>
    <property type="match status" value="1"/>
</dbReference>
<evidence type="ECO:0000313" key="4">
    <source>
        <dbReference type="Proteomes" id="UP000192472"/>
    </source>
</evidence>
<dbReference type="EMBL" id="FWYF01000001">
    <property type="protein sequence ID" value="SMD32776.1"/>
    <property type="molecule type" value="Genomic_DNA"/>
</dbReference>
<dbReference type="Proteomes" id="UP000192472">
    <property type="component" value="Unassembled WGS sequence"/>
</dbReference>
<evidence type="ECO:0000313" key="3">
    <source>
        <dbReference type="EMBL" id="SMD32776.1"/>
    </source>
</evidence>
<dbReference type="PROSITE" id="PS51257">
    <property type="entry name" value="PROKAR_LIPOPROTEIN"/>
    <property type="match status" value="1"/>
</dbReference>
<protein>
    <submittedName>
        <fullName evidence="3">PKD domain-containing protein</fullName>
    </submittedName>
</protein>
<dbReference type="InterPro" id="IPR035986">
    <property type="entry name" value="PKD_dom_sf"/>
</dbReference>
<gene>
    <name evidence="3" type="ORF">SAMN04488029_1127</name>
</gene>
<dbReference type="Gene3D" id="2.60.40.10">
    <property type="entry name" value="Immunoglobulins"/>
    <property type="match status" value="1"/>
</dbReference>
<feature type="domain" description="PKD" evidence="2">
    <location>
        <begin position="63"/>
        <end position="110"/>
    </location>
</feature>
<dbReference type="RefSeq" id="WP_084371419.1">
    <property type="nucleotide sequence ID" value="NZ_FWYF01000001.1"/>
</dbReference>
<dbReference type="STRING" id="692418.SAMN04488029_1127"/>
<evidence type="ECO:0000259" key="2">
    <source>
        <dbReference type="PROSITE" id="PS50093"/>
    </source>
</evidence>
<dbReference type="InterPro" id="IPR022409">
    <property type="entry name" value="PKD/Chitinase_dom"/>
</dbReference>
<dbReference type="AlphaFoldDB" id="A0A1W2G906"/>
<organism evidence="3 4">
    <name type="scientific">Reichenbachiella faecimaris</name>
    <dbReference type="NCBI Taxonomy" id="692418"/>
    <lineage>
        <taxon>Bacteria</taxon>
        <taxon>Pseudomonadati</taxon>
        <taxon>Bacteroidota</taxon>
        <taxon>Cytophagia</taxon>
        <taxon>Cytophagales</taxon>
        <taxon>Reichenbachiellaceae</taxon>
        <taxon>Reichenbachiella</taxon>
    </lineage>
</organism>
<reference evidence="3 4" key="1">
    <citation type="submission" date="2017-04" db="EMBL/GenBank/DDBJ databases">
        <authorList>
            <person name="Afonso C.L."/>
            <person name="Miller P.J."/>
            <person name="Scott M.A."/>
            <person name="Spackman E."/>
            <person name="Goraichik I."/>
            <person name="Dimitrov K.M."/>
            <person name="Suarez D.L."/>
            <person name="Swayne D.E."/>
        </authorList>
    </citation>
    <scope>NUCLEOTIDE SEQUENCE [LARGE SCALE GENOMIC DNA]</scope>
    <source>
        <strain evidence="3 4">DSM 26133</strain>
    </source>
</reference>
<dbReference type="PROSITE" id="PS50093">
    <property type="entry name" value="PKD"/>
    <property type="match status" value="1"/>
</dbReference>
<dbReference type="SUPFAM" id="SSF49299">
    <property type="entry name" value="PKD domain"/>
    <property type="match status" value="1"/>
</dbReference>
<sequence>MNLKQLPGYAVALMLLAFTVVSCSDDDNGDGTETPEPIIASFSYAIEDYDVAFTNETLNADDYSWDFGDGESSSEESPSHTYAEAGEYTVVLTASNSVEDKTAEETIVIEEVGQDPMTLLTGGSSKTWVLAPQKNAVSFGNPAGVWYDGLSLEDTAVELWWGNLADQVEGRSCLFDNEFTFTSEGAFTRETNGSLWKEWKVFDEVSGEGCTADGEDLITRMENDVTAWRDGSFTFELETWSGEDTIFTYTLATAGAGGYIGHYTSGVEFSDYDVHDEHNYGILSIAEDKVELISWGWGGDAIDNEIDPNTSDRWYKVVLVPKSE</sequence>
<dbReference type="Pfam" id="PF18911">
    <property type="entry name" value="PKD_4"/>
    <property type="match status" value="1"/>
</dbReference>
<feature type="signal peptide" evidence="1">
    <location>
        <begin position="1"/>
        <end position="24"/>
    </location>
</feature>
<feature type="chain" id="PRO_5012461608" evidence="1">
    <location>
        <begin position="25"/>
        <end position="324"/>
    </location>
</feature>
<dbReference type="CDD" id="cd00146">
    <property type="entry name" value="PKD"/>
    <property type="match status" value="1"/>
</dbReference>
<evidence type="ECO:0000256" key="1">
    <source>
        <dbReference type="SAM" id="SignalP"/>
    </source>
</evidence>
<name>A0A1W2G906_REIFA</name>
<proteinExistence type="predicted"/>
<dbReference type="InterPro" id="IPR013783">
    <property type="entry name" value="Ig-like_fold"/>
</dbReference>
<accession>A0A1W2G906</accession>
<dbReference type="InterPro" id="IPR000601">
    <property type="entry name" value="PKD_dom"/>
</dbReference>
<keyword evidence="4" id="KW-1185">Reference proteome</keyword>